<proteinExistence type="predicted"/>
<sequence>MNCTTPHCKGTVTKHTQLKICDECYKAKFRVARRLVYDERFKSLPRKQSRATSEGVWTRCWRKDCLRRFKAKPWQNPKFSVCPKCKREAEQIGVGLEWVEKQTSLRRF</sequence>
<organism evidence="1">
    <name type="scientific">marine sediment metagenome</name>
    <dbReference type="NCBI Taxonomy" id="412755"/>
    <lineage>
        <taxon>unclassified sequences</taxon>
        <taxon>metagenomes</taxon>
        <taxon>ecological metagenomes</taxon>
    </lineage>
</organism>
<reference evidence="1" key="1">
    <citation type="journal article" date="2015" name="Nature">
        <title>Complex archaea that bridge the gap between prokaryotes and eukaryotes.</title>
        <authorList>
            <person name="Spang A."/>
            <person name="Saw J.H."/>
            <person name="Jorgensen S.L."/>
            <person name="Zaremba-Niedzwiedzka K."/>
            <person name="Martijn J."/>
            <person name="Lind A.E."/>
            <person name="van Eijk R."/>
            <person name="Schleper C."/>
            <person name="Guy L."/>
            <person name="Ettema T.J."/>
        </authorList>
    </citation>
    <scope>NUCLEOTIDE SEQUENCE</scope>
</reference>
<accession>A0A0F9CB75</accession>
<dbReference type="AlphaFoldDB" id="A0A0F9CB75"/>
<dbReference type="EMBL" id="LAZR01047550">
    <property type="protein sequence ID" value="KKK93956.1"/>
    <property type="molecule type" value="Genomic_DNA"/>
</dbReference>
<protein>
    <submittedName>
        <fullName evidence="1">Uncharacterized protein</fullName>
    </submittedName>
</protein>
<comment type="caution">
    <text evidence="1">The sequence shown here is derived from an EMBL/GenBank/DDBJ whole genome shotgun (WGS) entry which is preliminary data.</text>
</comment>
<name>A0A0F9CB75_9ZZZZ</name>
<gene>
    <name evidence="1" type="ORF">LCGC14_2687670</name>
</gene>
<evidence type="ECO:0000313" key="1">
    <source>
        <dbReference type="EMBL" id="KKK93956.1"/>
    </source>
</evidence>